<dbReference type="GO" id="GO:0035556">
    <property type="term" value="P:intracellular signal transduction"/>
    <property type="evidence" value="ECO:0007669"/>
    <property type="project" value="InterPro"/>
</dbReference>
<organism evidence="2 3">
    <name type="scientific">Desulfotignum phosphitoxidans DSM 13687</name>
    <dbReference type="NCBI Taxonomy" id="1286635"/>
    <lineage>
        <taxon>Bacteria</taxon>
        <taxon>Pseudomonadati</taxon>
        <taxon>Thermodesulfobacteriota</taxon>
        <taxon>Desulfobacteria</taxon>
        <taxon>Desulfobacterales</taxon>
        <taxon>Desulfobacteraceae</taxon>
        <taxon>Desulfotignum</taxon>
    </lineage>
</organism>
<evidence type="ECO:0000313" key="2">
    <source>
        <dbReference type="EMBL" id="EMS79258.1"/>
    </source>
</evidence>
<evidence type="ECO:0000259" key="1">
    <source>
        <dbReference type="PROSITE" id="PS50125"/>
    </source>
</evidence>
<dbReference type="InterPro" id="IPR029787">
    <property type="entry name" value="Nucleotide_cyclase"/>
</dbReference>
<sequence>MIFSQIPDIQRFERLAFRKKNVLGLLLTFSRRLFNARQAGLLYGTNHTGERFLPPRQWDRGVVHQITGQGLSGFGLKWVGPTLLRWFNISPIWLYKRDAQGRRVPTDGVIANVIRKHSEYYASGIKMLFTDHIPRKKMTDHPSREHMTVTAYDGQRFEVLQDMQVNMNIIHWFKPDNFISVYIPDYGAIVLNTVEPQLFEKTGDDPVSYPQELKNRLGQLISAIEIASIAHLGQAKGRRAARIIWRKERNLRKTFLEMNEKAKKMDALNKHLQSVGAVTEDQLNMAPVIEPNGVFAFMDMVSSSRMRNCLSPREFFLVLNLCHEITANTAAAYGCRVDNFIGDAVFLESIPLFDPPDRGVPSSLSERVMIMTLVLTTVLTQIRALTQGLHPMDPDKTVADLVNTHGISIAFRAGMSFGSALVGPLGSRDRQIVTGIGKPVNIASRLESSGQQNGIHIEKNLLEILENAIVGPGTPVLWQLAASDAGSPPQPNTPFLEFLTDRFRLAQPVIRKMPLISYKDFLSDDTYLICCDPADDDPNMEKNDVCAGI</sequence>
<dbReference type="Proteomes" id="UP000014216">
    <property type="component" value="Unassembled WGS sequence"/>
</dbReference>
<dbReference type="Gene3D" id="3.30.70.1230">
    <property type="entry name" value="Nucleotide cyclase"/>
    <property type="match status" value="1"/>
</dbReference>
<dbReference type="AlphaFoldDB" id="S0FW23"/>
<dbReference type="PROSITE" id="PS50125">
    <property type="entry name" value="GUANYLATE_CYCLASE_2"/>
    <property type="match status" value="1"/>
</dbReference>
<evidence type="ECO:0000313" key="3">
    <source>
        <dbReference type="Proteomes" id="UP000014216"/>
    </source>
</evidence>
<dbReference type="OrthoDB" id="5415173at2"/>
<dbReference type="SUPFAM" id="SSF55073">
    <property type="entry name" value="Nucleotide cyclase"/>
    <property type="match status" value="1"/>
</dbReference>
<keyword evidence="3" id="KW-1185">Reference proteome</keyword>
<dbReference type="Pfam" id="PF00211">
    <property type="entry name" value="Guanylate_cyc"/>
    <property type="match status" value="1"/>
</dbReference>
<dbReference type="GO" id="GO:0004016">
    <property type="term" value="F:adenylate cyclase activity"/>
    <property type="evidence" value="ECO:0007669"/>
    <property type="project" value="UniProtKB-ARBA"/>
</dbReference>
<name>S0FW23_9BACT</name>
<gene>
    <name evidence="2" type="ORF">Dpo_5c01830</name>
</gene>
<proteinExistence type="predicted"/>
<dbReference type="RefSeq" id="WP_006966350.1">
    <property type="nucleotide sequence ID" value="NZ_APJX01000005.1"/>
</dbReference>
<feature type="domain" description="Guanylate cyclase" evidence="1">
    <location>
        <begin position="294"/>
        <end position="447"/>
    </location>
</feature>
<reference evidence="2 3" key="1">
    <citation type="journal article" date="2013" name="Genome Announc.">
        <title>Draft Genome Sequence of Desulfotignum phosphitoxidans DSM 13687 Strain FiPS-3.</title>
        <authorList>
            <person name="Poehlein A."/>
            <person name="Daniel R."/>
            <person name="Simeonova D.D."/>
        </authorList>
    </citation>
    <scope>NUCLEOTIDE SEQUENCE [LARGE SCALE GENOMIC DNA]</scope>
    <source>
        <strain evidence="2 3">DSM 13687</strain>
    </source>
</reference>
<protein>
    <submittedName>
        <fullName evidence="2">Putative adenylate cyclase family protein</fullName>
    </submittedName>
</protein>
<dbReference type="CDD" id="cd07302">
    <property type="entry name" value="CHD"/>
    <property type="match status" value="1"/>
</dbReference>
<accession>S0FW23</accession>
<dbReference type="InterPro" id="IPR001054">
    <property type="entry name" value="A/G_cyclase"/>
</dbReference>
<dbReference type="EMBL" id="APJX01000005">
    <property type="protein sequence ID" value="EMS79258.1"/>
    <property type="molecule type" value="Genomic_DNA"/>
</dbReference>
<dbReference type="GO" id="GO:0009190">
    <property type="term" value="P:cyclic nucleotide biosynthetic process"/>
    <property type="evidence" value="ECO:0007669"/>
    <property type="project" value="InterPro"/>
</dbReference>
<comment type="caution">
    <text evidence="2">The sequence shown here is derived from an EMBL/GenBank/DDBJ whole genome shotgun (WGS) entry which is preliminary data.</text>
</comment>